<dbReference type="PANTHER" id="PTHR42877">
    <property type="entry name" value="L-ORNITHINE N(5)-MONOOXYGENASE-RELATED"/>
    <property type="match status" value="1"/>
</dbReference>
<dbReference type="Proteomes" id="UP000193964">
    <property type="component" value="Unassembled WGS sequence"/>
</dbReference>
<keyword evidence="1" id="KW-0560">Oxidoreductase</keyword>
<dbReference type="RefSeq" id="WP_085149491.1">
    <property type="nucleotide sequence ID" value="NZ_JACKUA010000020.1"/>
</dbReference>
<gene>
    <name evidence="2" type="ORF">AWC31_07870</name>
</gene>
<dbReference type="InterPro" id="IPR000960">
    <property type="entry name" value="Flavin_mOase"/>
</dbReference>
<dbReference type="AlphaFoldDB" id="A0A1X2EWF7"/>
<dbReference type="EMBL" id="LQQA01000033">
    <property type="protein sequence ID" value="ORX10089.1"/>
    <property type="molecule type" value="Genomic_DNA"/>
</dbReference>
<reference evidence="2 3" key="1">
    <citation type="submission" date="2016-01" db="EMBL/GenBank/DDBJ databases">
        <title>The new phylogeny of the genus Mycobacterium.</title>
        <authorList>
            <person name="Tarcisio F."/>
            <person name="Conor M."/>
            <person name="Antonella G."/>
            <person name="Elisabetta G."/>
            <person name="Giulia F.S."/>
            <person name="Sara T."/>
            <person name="Anna F."/>
            <person name="Clotilde B."/>
            <person name="Roberto B."/>
            <person name="Veronica D.S."/>
            <person name="Fabio R."/>
            <person name="Monica P."/>
            <person name="Olivier J."/>
            <person name="Enrico T."/>
            <person name="Nicola S."/>
        </authorList>
    </citation>
    <scope>NUCLEOTIDE SEQUENCE [LARGE SCALE GENOMIC DNA]</scope>
    <source>
        <strain evidence="2 3">ATCC 700010</strain>
    </source>
</reference>
<dbReference type="GO" id="GO:0050661">
    <property type="term" value="F:NADP binding"/>
    <property type="evidence" value="ECO:0007669"/>
    <property type="project" value="InterPro"/>
</dbReference>
<comment type="caution">
    <text evidence="2">The sequence shown here is derived from an EMBL/GenBank/DDBJ whole genome shotgun (WGS) entry which is preliminary data.</text>
</comment>
<dbReference type="InterPro" id="IPR051209">
    <property type="entry name" value="FAD-bind_Monooxygenase_sf"/>
</dbReference>
<dbReference type="Pfam" id="PF13738">
    <property type="entry name" value="Pyr_redox_3"/>
    <property type="match status" value="1"/>
</dbReference>
<evidence type="ECO:0000256" key="1">
    <source>
        <dbReference type="ARBA" id="ARBA00023002"/>
    </source>
</evidence>
<accession>A0A1X2EWF7</accession>
<name>A0A1X2EWF7_9MYCO</name>
<dbReference type="GO" id="GO:0004497">
    <property type="term" value="F:monooxygenase activity"/>
    <property type="evidence" value="ECO:0007669"/>
    <property type="project" value="UniProtKB-KW"/>
</dbReference>
<dbReference type="GO" id="GO:0050660">
    <property type="term" value="F:flavin adenine dinucleotide binding"/>
    <property type="evidence" value="ECO:0007669"/>
    <property type="project" value="InterPro"/>
</dbReference>
<protein>
    <submittedName>
        <fullName evidence="2">4-hydroxyacetophenone monooxygenase</fullName>
    </submittedName>
</protein>
<dbReference type="PRINTS" id="PR00370">
    <property type="entry name" value="FMOXYGENASE"/>
</dbReference>
<keyword evidence="2" id="KW-0503">Monooxygenase</keyword>
<evidence type="ECO:0000313" key="3">
    <source>
        <dbReference type="Proteomes" id="UP000193964"/>
    </source>
</evidence>
<proteinExistence type="predicted"/>
<dbReference type="OrthoDB" id="5168853at2"/>
<dbReference type="InterPro" id="IPR036188">
    <property type="entry name" value="FAD/NAD-bd_sf"/>
</dbReference>
<evidence type="ECO:0000313" key="2">
    <source>
        <dbReference type="EMBL" id="ORX10089.1"/>
    </source>
</evidence>
<dbReference type="SUPFAM" id="SSF51905">
    <property type="entry name" value="FAD/NAD(P)-binding domain"/>
    <property type="match status" value="2"/>
</dbReference>
<organism evidence="2 3">
    <name type="scientific">Mycolicibacterium wolinskyi</name>
    <dbReference type="NCBI Taxonomy" id="59750"/>
    <lineage>
        <taxon>Bacteria</taxon>
        <taxon>Bacillati</taxon>
        <taxon>Actinomycetota</taxon>
        <taxon>Actinomycetes</taxon>
        <taxon>Mycobacteriales</taxon>
        <taxon>Mycobacteriaceae</taxon>
        <taxon>Mycolicibacterium</taxon>
    </lineage>
</organism>
<dbReference type="Gene3D" id="3.50.50.60">
    <property type="entry name" value="FAD/NAD(P)-binding domain"/>
    <property type="match status" value="2"/>
</dbReference>
<dbReference type="PANTHER" id="PTHR42877:SF4">
    <property type="entry name" value="FAD_NAD(P)-BINDING DOMAIN-CONTAINING PROTEIN-RELATED"/>
    <property type="match status" value="1"/>
</dbReference>
<sequence length="521" mass="57997">MSSDFATARRAYDPSIVIIGAGFAGVAMAHRLMKDGFTNFVILEKDADIGGVWRDNTYPGAACDVPSALYSLSYQPNARWSRRYAEQPEILEYLQRLVKSSGGLDAHLRTETEVVDLSFDEQFGRWTLATNSNETITCDVVVSAVGQLSLPYIPDIADADSFQGPRFHSARWDRSVSLRGKRVAVIGTGASAIQFVPHIAREAEHVTLYQRTAPWILPKWDSTYRGRHHRVSELLPMALRLERFAVWLIFELLAVTLVDAKPLSRVLGVIARHHLHRQVASRSLREQLTPSDAPGCKRVLFSNDYYPAVASDRVSLVPNAIAKLCDKGVTTEDGEFRPTDVVIYGTGFRATDFLAPMSVRGSHGVSLAEVWKAQAYAYLGIAVPMFPNLFLLYGPNTNVGSGSILYMIESQVRHIATLIKVVAAHPGHAIDVKSEIAQRYNTRLKRRLGRSVWALCASWYRTSSGEIPTNWPGPTFIYRLLTRNPRSSDYVLRKVGPLAVKGSSEWKLLRRRSAQGPEAQT</sequence>